<evidence type="ECO:0000256" key="1">
    <source>
        <dbReference type="ARBA" id="ARBA00004370"/>
    </source>
</evidence>
<comment type="subcellular location">
    <subcellularLocation>
        <location evidence="1">Membrane</location>
    </subcellularLocation>
</comment>
<dbReference type="PRINTS" id="PR00363">
    <property type="entry name" value="CYTOCHROMEB5"/>
</dbReference>
<dbReference type="SMART" id="SM01117">
    <property type="entry name" value="Cyt-b5"/>
    <property type="match status" value="1"/>
</dbReference>
<proteinExistence type="inferred from homology"/>
<keyword evidence="8" id="KW-1133">Transmembrane helix</keyword>
<keyword evidence="11" id="KW-1185">Reference proteome</keyword>
<dbReference type="GO" id="GO:0020037">
    <property type="term" value="F:heme binding"/>
    <property type="evidence" value="ECO:0007669"/>
    <property type="project" value="UniProtKB-UniRule"/>
</dbReference>
<dbReference type="PANTHER" id="PTHR19359:SF14">
    <property type="entry name" value="CYTOCHROME B5 A"/>
    <property type="match status" value="1"/>
</dbReference>
<dbReference type="AlphaFoldDB" id="A0AAD5M3G2"/>
<evidence type="ECO:0000259" key="9">
    <source>
        <dbReference type="PROSITE" id="PS50255"/>
    </source>
</evidence>
<dbReference type="GO" id="GO:0016020">
    <property type="term" value="C:membrane"/>
    <property type="evidence" value="ECO:0007669"/>
    <property type="project" value="UniProtKB-SubCell"/>
</dbReference>
<gene>
    <name evidence="10" type="ORF">P43SY_003683</name>
</gene>
<accession>A0AAD5M3G2</accession>
<comment type="caution">
    <text evidence="10">The sequence shown here is derived from an EMBL/GenBank/DDBJ whole genome shotgun (WGS) entry which is preliminary data.</text>
</comment>
<name>A0AAD5M3G2_PYTIN</name>
<dbReference type="SUPFAM" id="SSF55856">
    <property type="entry name" value="Cytochrome b5-like heme/steroid binding domain"/>
    <property type="match status" value="1"/>
</dbReference>
<dbReference type="InterPro" id="IPR018506">
    <property type="entry name" value="Cyt_B5_heme-BS"/>
</dbReference>
<dbReference type="Pfam" id="PF00173">
    <property type="entry name" value="Cyt-b5"/>
    <property type="match status" value="1"/>
</dbReference>
<comment type="similarity">
    <text evidence="7 8">Belongs to the cytochrome b5 family.</text>
</comment>
<dbReference type="PROSITE" id="PS50255">
    <property type="entry name" value="CYTOCHROME_B5_2"/>
    <property type="match status" value="1"/>
</dbReference>
<dbReference type="Gene3D" id="3.10.120.10">
    <property type="entry name" value="Cytochrome b5-like heme/steroid binding domain"/>
    <property type="match status" value="1"/>
</dbReference>
<evidence type="ECO:0000313" key="11">
    <source>
        <dbReference type="Proteomes" id="UP001209570"/>
    </source>
</evidence>
<evidence type="ECO:0000256" key="2">
    <source>
        <dbReference type="ARBA" id="ARBA00022617"/>
    </source>
</evidence>
<reference evidence="10" key="1">
    <citation type="submission" date="2021-12" db="EMBL/GenBank/DDBJ databases">
        <title>Prjna785345.</title>
        <authorList>
            <person name="Rujirawat T."/>
            <person name="Krajaejun T."/>
        </authorList>
    </citation>
    <scope>NUCLEOTIDE SEQUENCE</scope>
    <source>
        <strain evidence="10">Pi057C3</strain>
    </source>
</reference>
<evidence type="ECO:0000256" key="7">
    <source>
        <dbReference type="ARBA" id="ARBA00038168"/>
    </source>
</evidence>
<feature type="transmembrane region" description="Helical" evidence="8">
    <location>
        <begin position="128"/>
        <end position="146"/>
    </location>
</feature>
<dbReference type="FunFam" id="3.10.120.10:FF:000002">
    <property type="entry name" value="Cytochrome b5 type B"/>
    <property type="match status" value="1"/>
</dbReference>
<sequence length="149" mass="15945">MADDAPQQPQEQQPQETVLKEFTLEEVAKHNTAEDCWIIVKDGGIRKVYDVTKFLDDHPGGPEIIVDLAGGDSTDEFEDIGHSSDARAQLNDWLVGKIKGDVASEKKADVKGAAAPASASKDNGGNNSMVLIAIVIAAIALFLQFGRAQ</sequence>
<protein>
    <recommendedName>
        <fullName evidence="9">Cytochrome b5 heme-binding domain-containing protein</fullName>
    </recommendedName>
</protein>
<evidence type="ECO:0000256" key="6">
    <source>
        <dbReference type="ARBA" id="ARBA00023136"/>
    </source>
</evidence>
<keyword evidence="3 8" id="KW-0812">Transmembrane</keyword>
<dbReference type="GO" id="GO:0046872">
    <property type="term" value="F:metal ion binding"/>
    <property type="evidence" value="ECO:0007669"/>
    <property type="project" value="UniProtKB-UniRule"/>
</dbReference>
<evidence type="ECO:0000256" key="5">
    <source>
        <dbReference type="ARBA" id="ARBA00023004"/>
    </source>
</evidence>
<keyword evidence="2 8" id="KW-0349">Heme</keyword>
<dbReference type="InterPro" id="IPR036400">
    <property type="entry name" value="Cyt_B5-like_heme/steroid_sf"/>
</dbReference>
<dbReference type="InterPro" id="IPR050668">
    <property type="entry name" value="Cytochrome_b5"/>
</dbReference>
<dbReference type="InterPro" id="IPR001199">
    <property type="entry name" value="Cyt_B5-like_heme/steroid-bd"/>
</dbReference>
<feature type="domain" description="Cytochrome b5 heme-binding" evidence="9">
    <location>
        <begin position="19"/>
        <end position="99"/>
    </location>
</feature>
<evidence type="ECO:0000313" key="10">
    <source>
        <dbReference type="EMBL" id="KAJ0393664.1"/>
    </source>
</evidence>
<organism evidence="10 11">
    <name type="scientific">Pythium insidiosum</name>
    <name type="common">Pythiosis disease agent</name>
    <dbReference type="NCBI Taxonomy" id="114742"/>
    <lineage>
        <taxon>Eukaryota</taxon>
        <taxon>Sar</taxon>
        <taxon>Stramenopiles</taxon>
        <taxon>Oomycota</taxon>
        <taxon>Peronosporomycetes</taxon>
        <taxon>Pythiales</taxon>
        <taxon>Pythiaceae</taxon>
        <taxon>Pythium</taxon>
    </lineage>
</organism>
<dbReference type="Proteomes" id="UP001209570">
    <property type="component" value="Unassembled WGS sequence"/>
</dbReference>
<keyword evidence="6 8" id="KW-0472">Membrane</keyword>
<evidence type="ECO:0000256" key="3">
    <source>
        <dbReference type="ARBA" id="ARBA00022692"/>
    </source>
</evidence>
<keyword evidence="5 8" id="KW-0408">Iron</keyword>
<evidence type="ECO:0000256" key="4">
    <source>
        <dbReference type="ARBA" id="ARBA00022723"/>
    </source>
</evidence>
<dbReference type="EMBL" id="JAKCXM010000474">
    <property type="protein sequence ID" value="KAJ0393664.1"/>
    <property type="molecule type" value="Genomic_DNA"/>
</dbReference>
<keyword evidence="4 8" id="KW-0479">Metal-binding</keyword>
<dbReference type="PANTHER" id="PTHR19359">
    <property type="entry name" value="CYTOCHROME B5"/>
    <property type="match status" value="1"/>
</dbReference>
<evidence type="ECO:0000256" key="8">
    <source>
        <dbReference type="RuleBase" id="RU362121"/>
    </source>
</evidence>
<dbReference type="PROSITE" id="PS00191">
    <property type="entry name" value="CYTOCHROME_B5_1"/>
    <property type="match status" value="1"/>
</dbReference>